<name>A0ABR0E217_ZASCE</name>
<dbReference type="InterPro" id="IPR050600">
    <property type="entry name" value="SETD3_SETD6_MTase"/>
</dbReference>
<dbReference type="Gene3D" id="3.90.1410.10">
    <property type="entry name" value="set domain protein methyltransferase, domain 1"/>
    <property type="match status" value="1"/>
</dbReference>
<dbReference type="EMBL" id="JAXOVC010000012">
    <property type="protein sequence ID" value="KAK4495468.1"/>
    <property type="molecule type" value="Genomic_DNA"/>
</dbReference>
<gene>
    <name evidence="3" type="ORF">PRZ48_013799</name>
</gene>
<dbReference type="InterPro" id="IPR046341">
    <property type="entry name" value="SET_dom_sf"/>
</dbReference>
<protein>
    <recommendedName>
        <fullName evidence="2">SET domain-containing protein</fullName>
    </recommendedName>
</protein>
<sequence length="403" mass="45759">MTNTSSRKRRRTSTLPQDSEPSKHDIFTQWCLDRGVQIQNVKPAILPGRGVGLITTAKIKQDDRIMFVPEKPMFKPDATVFGKTQTKTWTQKASPQVQLAMSIMQECRKPESQYHKWKATWPTPEELLPTLPLFWSKTLQSHLPPSLQQPLERQRLDYEKDLSTARSFANEAGVELDEEDFKYHWSIVNSRSFHFKPPGARPGFMVLCPFVDYMNHGPSGTGVKVSQTPKGYEVDADRDYEPGTEILATYGAHPNDKLLIHYGFTLPTPLNPDDDIRLDSLLLPAMSSSTTSALQDVGFLGGYALLPATNELCFKTQVAVRAMLLTANEWEYFIANGEDLSGDQSGRVREWVLGRLEEFRELAVEKIEELEGLEGEDKDAVKVLVGRWRQILEAIDRYEREGR</sequence>
<reference evidence="3 4" key="1">
    <citation type="journal article" date="2023" name="G3 (Bethesda)">
        <title>A chromosome-level genome assembly of Zasmidium syzygii isolated from banana leaves.</title>
        <authorList>
            <person name="van Westerhoven A.C."/>
            <person name="Mehrabi R."/>
            <person name="Talebi R."/>
            <person name="Steentjes M.B.F."/>
            <person name="Corcolon B."/>
            <person name="Chong P.A."/>
            <person name="Kema G.H.J."/>
            <person name="Seidl M.F."/>
        </authorList>
    </citation>
    <scope>NUCLEOTIDE SEQUENCE [LARGE SCALE GENOMIC DNA]</scope>
    <source>
        <strain evidence="3 4">P124</strain>
    </source>
</reference>
<evidence type="ECO:0000313" key="3">
    <source>
        <dbReference type="EMBL" id="KAK4495468.1"/>
    </source>
</evidence>
<evidence type="ECO:0000313" key="4">
    <source>
        <dbReference type="Proteomes" id="UP001305779"/>
    </source>
</evidence>
<evidence type="ECO:0000259" key="2">
    <source>
        <dbReference type="PROSITE" id="PS50280"/>
    </source>
</evidence>
<feature type="domain" description="SET" evidence="2">
    <location>
        <begin position="39"/>
        <end position="251"/>
    </location>
</feature>
<accession>A0ABR0E217</accession>
<dbReference type="InterPro" id="IPR001214">
    <property type="entry name" value="SET_dom"/>
</dbReference>
<keyword evidence="4" id="KW-1185">Reference proteome</keyword>
<dbReference type="Proteomes" id="UP001305779">
    <property type="component" value="Unassembled WGS sequence"/>
</dbReference>
<dbReference type="SUPFAM" id="SSF82199">
    <property type="entry name" value="SET domain"/>
    <property type="match status" value="1"/>
</dbReference>
<comment type="caution">
    <text evidence="3">The sequence shown here is derived from an EMBL/GenBank/DDBJ whole genome shotgun (WGS) entry which is preliminary data.</text>
</comment>
<dbReference type="PROSITE" id="PS50280">
    <property type="entry name" value="SET"/>
    <property type="match status" value="1"/>
</dbReference>
<dbReference type="PANTHER" id="PTHR13271:SF137">
    <property type="entry name" value="SET DOMAIN-CONTAINING PROTEIN"/>
    <property type="match status" value="1"/>
</dbReference>
<proteinExistence type="predicted"/>
<evidence type="ECO:0000256" key="1">
    <source>
        <dbReference type="SAM" id="MobiDB-lite"/>
    </source>
</evidence>
<dbReference type="PANTHER" id="PTHR13271">
    <property type="entry name" value="UNCHARACTERIZED PUTATIVE METHYLTRANSFERASE"/>
    <property type="match status" value="1"/>
</dbReference>
<organism evidence="3 4">
    <name type="scientific">Zasmidium cellare</name>
    <name type="common">Wine cellar mold</name>
    <name type="synonym">Racodium cellare</name>
    <dbReference type="NCBI Taxonomy" id="395010"/>
    <lineage>
        <taxon>Eukaryota</taxon>
        <taxon>Fungi</taxon>
        <taxon>Dikarya</taxon>
        <taxon>Ascomycota</taxon>
        <taxon>Pezizomycotina</taxon>
        <taxon>Dothideomycetes</taxon>
        <taxon>Dothideomycetidae</taxon>
        <taxon>Mycosphaerellales</taxon>
        <taxon>Mycosphaerellaceae</taxon>
        <taxon>Zasmidium</taxon>
    </lineage>
</organism>
<feature type="region of interest" description="Disordered" evidence="1">
    <location>
        <begin position="1"/>
        <end position="22"/>
    </location>
</feature>
<feature type="compositionally biased region" description="Basic residues" evidence="1">
    <location>
        <begin position="1"/>
        <end position="12"/>
    </location>
</feature>
<dbReference type="Pfam" id="PF00856">
    <property type="entry name" value="SET"/>
    <property type="match status" value="1"/>
</dbReference>